<feature type="coiled-coil region" evidence="1">
    <location>
        <begin position="554"/>
        <end position="581"/>
    </location>
</feature>
<evidence type="ECO:0000256" key="1">
    <source>
        <dbReference type="SAM" id="Coils"/>
    </source>
</evidence>
<evidence type="ECO:0000256" key="2">
    <source>
        <dbReference type="SAM" id="MobiDB-lite"/>
    </source>
</evidence>
<gene>
    <name evidence="3" type="ORF">J3U87_13180</name>
</gene>
<feature type="coiled-coil region" evidence="1">
    <location>
        <begin position="765"/>
        <end position="802"/>
    </location>
</feature>
<name>A0A8A4TW53_SULCO</name>
<feature type="coiled-coil region" evidence="1">
    <location>
        <begin position="365"/>
        <end position="399"/>
    </location>
</feature>
<accession>A0A8A4TW53</accession>
<organism evidence="3 4">
    <name type="scientific">Sulfidibacter corallicola</name>
    <dbReference type="NCBI Taxonomy" id="2818388"/>
    <lineage>
        <taxon>Bacteria</taxon>
        <taxon>Pseudomonadati</taxon>
        <taxon>Acidobacteriota</taxon>
        <taxon>Holophagae</taxon>
        <taxon>Acanthopleuribacterales</taxon>
        <taxon>Acanthopleuribacteraceae</taxon>
        <taxon>Sulfidibacter</taxon>
    </lineage>
</organism>
<feature type="region of interest" description="Disordered" evidence="2">
    <location>
        <begin position="290"/>
        <end position="312"/>
    </location>
</feature>
<dbReference type="RefSeq" id="WP_237383504.1">
    <property type="nucleotide sequence ID" value="NZ_CP071793.1"/>
</dbReference>
<dbReference type="InterPro" id="IPR027417">
    <property type="entry name" value="P-loop_NTPase"/>
</dbReference>
<feature type="coiled-coil region" evidence="1">
    <location>
        <begin position="898"/>
        <end position="993"/>
    </location>
</feature>
<evidence type="ECO:0000313" key="4">
    <source>
        <dbReference type="Proteomes" id="UP000663929"/>
    </source>
</evidence>
<dbReference type="Pfam" id="PF13558">
    <property type="entry name" value="SbcC_Walker_B"/>
    <property type="match status" value="1"/>
</dbReference>
<feature type="coiled-coil region" evidence="1">
    <location>
        <begin position="456"/>
        <end position="493"/>
    </location>
</feature>
<keyword evidence="1" id="KW-0175">Coiled coil</keyword>
<evidence type="ECO:0000313" key="3">
    <source>
        <dbReference type="EMBL" id="QTD53401.1"/>
    </source>
</evidence>
<dbReference type="KEGG" id="scor:J3U87_13180"/>
<dbReference type="NCBIfam" id="TIGR02680">
    <property type="entry name" value="TIGR02680 family protein"/>
    <property type="match status" value="1"/>
</dbReference>
<reference evidence="3" key="1">
    <citation type="submission" date="2021-03" db="EMBL/GenBank/DDBJ databases">
        <title>Acanthopleuribacteraceae sp. M133.</title>
        <authorList>
            <person name="Wang G."/>
        </authorList>
    </citation>
    <scope>NUCLEOTIDE SEQUENCE</scope>
    <source>
        <strain evidence="3">M133</strain>
    </source>
</reference>
<protein>
    <submittedName>
        <fullName evidence="3">TIGR02680 family protein</fullName>
    </submittedName>
</protein>
<proteinExistence type="predicted"/>
<dbReference type="SUPFAM" id="SSF52540">
    <property type="entry name" value="P-loop containing nucleoside triphosphate hydrolases"/>
    <property type="match status" value="1"/>
</dbReference>
<keyword evidence="4" id="KW-1185">Reference proteome</keyword>
<dbReference type="EMBL" id="CP071793">
    <property type="protein sequence ID" value="QTD53401.1"/>
    <property type="molecule type" value="Genomic_DNA"/>
</dbReference>
<sequence length="1428" mass="165272">MKPWQMHRAGLFNFWYYNDLETFDFADGKLLLRGSNGSGKSVTMQSLITVLLDGRTGSDRLDPFGSKARRMEDYLLGEKDLVERDERTGYLFLEYKRKGEEAYCTTAIGLRAKRGTPLQFWGFVVLDNRRIGVDFDLHRIEYLDGQRQTVPLTRRELEGRLGDGGHLVTGRREYAALVNRHIFGFTEPGGYTDLVKLLVQLRTPKLSKDFKPSVIYEILNDSLSALTDDELKPLSDTIESIDQTEQQCAQLEKERKGLLSLRAPYDRYNEFLLWEKADGLTRTLRQHDAKRKELAEREDRHAKDVQTKAEKETVLQDREREFRVLDEQEKALQDHDVLRAERDRRLTQKRQIEAIQARTAKHKRLEQKREHVARTERDLHQQQARARELEAAVAEHLLAMAEPAAIAAFADHQTRSSEFQVGRLDESLKTWRAEAESHRTLIRSVCDKWREDLRKRERSEEARDEMEDSLLALEKATEEAHQLEARLREAREALLLEIDVWLEESQAVLPLPTTAIRHIRNAVDGLYEETQWADVIAPLAEEHERAVRELVERQVALNHARERKQAEIDEAKRDLAEWQARKDPEPDRHPDTIAARADLQAHGVPFQTFYSAVEFRDQVDQAARERLESALTRMGILDALIVPRERAVDLALRHDRILDPSRVSASHEAAPNQRASSTLLTWFYATPESGNGVDAADIEAVLATLTVSESHIDAHADSPPAGHAFADLDATGAYRIGPIRGHAPREEAAIYIGREARRRFRERKIDELCRLLAALQAEHAELARNLAEIEDARRRVDEARAVFPTEQQVRAADEALQKQLREVAVRREEGERKSKLFETALAAWRAFHAALEAELNRLALARTEAAWRQAFEAMDRYLALFQKLELDDSQLGATHQRLVQVRDHLDELVEDRTQLEMEIAELDEEVREQGLRLEQIDKRLEEMGAEEIRAKIQALQERLRQLPEEIKSLNRTIARLGSEIDNSVREIERASRECSMLDRVCGGWLALFRDEMGLRLMRRLDFRELGELPLVDEWQPESWDPKTCRRIARWLLRQLDQATKDVPNPAKQRERLQQNLASAMARVEGDLVEYRPHLRLRDVDNLPEPPASPDPHWSYAFEELARAASRQILQLDLGGNPLNPYSLLEKIESNIEDLKQALTEEDRRLYEEVITNNIGRIITDRIRRTRYWVQQMSTSMKGLDISSGLVFSLEWHALTAEDERELDTEDLVRLLAKDPEVLNEEHQKRLAAHFRTRISRAKTLVEDSGGTLTSHQAIKEMLDFRRWYAFQLYYRRADKPRRKLSDRDFFRFSGGEKAMAMYIPLFSATCSRYGDAAEDAPWVVSLDEAFAGVDENNIREMFDLMERLGFNYLINSQALWGDYETVANLRICELVRPRDAPFVTVVRYRWNGKRRIRESAIEPLEEQQPLLI</sequence>
<dbReference type="InterPro" id="IPR013496">
    <property type="entry name" value="CHP02680"/>
</dbReference>
<dbReference type="Proteomes" id="UP000663929">
    <property type="component" value="Chromosome"/>
</dbReference>
<dbReference type="Gene3D" id="3.40.50.300">
    <property type="entry name" value="P-loop containing nucleotide triphosphate hydrolases"/>
    <property type="match status" value="1"/>
</dbReference>